<accession>A0ABQ0LCT5</accession>
<reference evidence="1" key="1">
    <citation type="submission" date="2014-09" db="EMBL/GenBank/DDBJ databases">
        <title>Genome sequence of the luminous mushroom Mycena chlorophos for searching fungal bioluminescence genes.</title>
        <authorList>
            <person name="Tanaka Y."/>
            <person name="Kasuga D."/>
            <person name="Oba Y."/>
            <person name="Hase S."/>
            <person name="Sato K."/>
            <person name="Oba Y."/>
            <person name="Sakakibara Y."/>
        </authorList>
    </citation>
    <scope>NUCLEOTIDE SEQUENCE</scope>
</reference>
<dbReference type="InterPro" id="IPR032675">
    <property type="entry name" value="LRR_dom_sf"/>
</dbReference>
<keyword evidence="2" id="KW-1185">Reference proteome</keyword>
<name>A0ABQ0LCT5_MYCCL</name>
<gene>
    <name evidence="1" type="ORF">MCHLO_05727</name>
</gene>
<dbReference type="Proteomes" id="UP000815677">
    <property type="component" value="Unassembled WGS sequence"/>
</dbReference>
<evidence type="ECO:0000313" key="2">
    <source>
        <dbReference type="Proteomes" id="UP000815677"/>
    </source>
</evidence>
<dbReference type="EMBL" id="DF844456">
    <property type="protein sequence ID" value="GAT48309.1"/>
    <property type="molecule type" value="Genomic_DNA"/>
</dbReference>
<dbReference type="SUPFAM" id="SSF52047">
    <property type="entry name" value="RNI-like"/>
    <property type="match status" value="1"/>
</dbReference>
<sequence length="480" mass="53270">MSRLLDIVPSEIWRICWEHSDQASLARLCRTCSIFLDICQPLLFQTRVVIIPHQSRSPDTTAEALDYALAQCKQRFLDVASHPRIAHYVRSLELRDELAPDPTGHPDLNAVVAQFKTLVPKVFLDGLSAFSNLRSLQLHRISLSGDGRRALDALSSSLVDLHLYNCTLVSGRALPLKRLTIGHCEAPDTGEPLFIVDPRTVEDLSLRAGVTTSERAHFSVLRALAEETEPFSRLRNLSLEVPGLSATLLLAFLEKCTGVTTLFLVYPTTFLLDGTAKPTFVLPSTYLPNVHEIFCTYNLVGYLLPGRAVRTLKIFGYVMDKDSDLLATLSGAGKLSAPQQQTLQNLFLLSPLSSAELGSVIELVQSTPLPLRELSITLECQSNDLGLPLSGFMAFIHLLSTQDVVLPPLLEALTVVVMIPRNTLEFSQIYGMVDLRELAARLAGPALQRFLLHYDGKNDLCIRLGPEGEWMFERREILVF</sequence>
<organism evidence="1 2">
    <name type="scientific">Mycena chlorophos</name>
    <name type="common">Agaric fungus</name>
    <name type="synonym">Agaricus chlorophos</name>
    <dbReference type="NCBI Taxonomy" id="658473"/>
    <lineage>
        <taxon>Eukaryota</taxon>
        <taxon>Fungi</taxon>
        <taxon>Dikarya</taxon>
        <taxon>Basidiomycota</taxon>
        <taxon>Agaricomycotina</taxon>
        <taxon>Agaricomycetes</taxon>
        <taxon>Agaricomycetidae</taxon>
        <taxon>Agaricales</taxon>
        <taxon>Marasmiineae</taxon>
        <taxon>Mycenaceae</taxon>
        <taxon>Mycena</taxon>
    </lineage>
</organism>
<dbReference type="Gene3D" id="3.80.10.10">
    <property type="entry name" value="Ribonuclease Inhibitor"/>
    <property type="match status" value="1"/>
</dbReference>
<evidence type="ECO:0008006" key="3">
    <source>
        <dbReference type="Google" id="ProtNLM"/>
    </source>
</evidence>
<proteinExistence type="predicted"/>
<protein>
    <recommendedName>
        <fullName evidence="3">F-box domain-containing protein</fullName>
    </recommendedName>
</protein>
<evidence type="ECO:0000313" key="1">
    <source>
        <dbReference type="EMBL" id="GAT48309.1"/>
    </source>
</evidence>